<name>A0ABT4M307_9BURK</name>
<protein>
    <submittedName>
        <fullName evidence="1">Uncharacterized protein</fullName>
    </submittedName>
</protein>
<comment type="caution">
    <text evidence="1">The sequence shown here is derived from an EMBL/GenBank/DDBJ whole genome shotgun (WGS) entry which is preliminary data.</text>
</comment>
<dbReference type="RefSeq" id="WP_269357867.1">
    <property type="nucleotide sequence ID" value="NZ_JAPWHE010000003.1"/>
</dbReference>
<organism evidence="1 2">
    <name type="scientific">Castellaniella denitrificans</name>
    <dbReference type="NCBI Taxonomy" id="56119"/>
    <lineage>
        <taxon>Bacteria</taxon>
        <taxon>Pseudomonadati</taxon>
        <taxon>Pseudomonadota</taxon>
        <taxon>Betaproteobacteria</taxon>
        <taxon>Burkholderiales</taxon>
        <taxon>Alcaligenaceae</taxon>
        <taxon>Castellaniella</taxon>
    </lineage>
</organism>
<sequence length="621" mass="69364">MEIIPVRQRLEREGLEPPRLNALQADDTLYTVLAHQPPGHIRITPGSISNANSAEAKQRAATFLELAATAGSQPDLVVSPEYSVPWDALLEAIEQGVMPEEGKLWALGCESLPLGELDAIRHRLGERAVVLDDDVFPGARTTQQYRNPLVYAFLTNSSTDQSVRLVLLVQYKTEPSGDPQNTEATGMLPGVYIYAFGTLPTEVRLITLICSDVFGFKQDLINQYYKGLLLLHIQLNNSPRHLLYKKYRQELFASAGETELLCLNWADNVVSVDESGENEHQWKNICGSAWYLCSPETNLSDDAILENHSRGIYYTRHEPIRAHALQFHYRPRVFLFEATKVFHHAIPKPRSMRTGPKARKTFVWAEDQSRWVEPRKLDECPDDGFGRQLEKLNACGTPLGDLYDLYRTGPIAVERAMAITAGEFGVPADWYSPTRLDSMRLCEQEVVRRITVTQDPAQEAVAFRDSRFALTGAVAQLRAGGYAWPSSVQALRKGFKFKWLPKFPNRNVVAEDGTLATVVHAGLVVDPQVLDRLDQKVRKALAGPPPEPERELSQEQEKLLLSQHYAARAERFCIIYMTGSGPKNYLSGRDISFTRPSGQSAVDIGVPSLTGLARNSPGAQE</sequence>
<dbReference type="EMBL" id="JAPWHE010000003">
    <property type="protein sequence ID" value="MCZ4329707.1"/>
    <property type="molecule type" value="Genomic_DNA"/>
</dbReference>
<dbReference type="Proteomes" id="UP001068379">
    <property type="component" value="Unassembled WGS sequence"/>
</dbReference>
<gene>
    <name evidence="1" type="ORF">O4H32_07060</name>
</gene>
<proteinExistence type="predicted"/>
<evidence type="ECO:0000313" key="1">
    <source>
        <dbReference type="EMBL" id="MCZ4329707.1"/>
    </source>
</evidence>
<evidence type="ECO:0000313" key="2">
    <source>
        <dbReference type="Proteomes" id="UP001068379"/>
    </source>
</evidence>
<keyword evidence="2" id="KW-1185">Reference proteome</keyword>
<accession>A0ABT4M307</accession>
<reference evidence="1" key="1">
    <citation type="submission" date="2022-12" db="EMBL/GenBank/DDBJ databases">
        <title>Bacterial isolates from different developmental stages of Nematostella vectensis.</title>
        <authorList>
            <person name="Fraune S."/>
        </authorList>
    </citation>
    <scope>NUCLEOTIDE SEQUENCE</scope>
    <source>
        <strain evidence="1">G21619-S1</strain>
    </source>
</reference>